<keyword evidence="8 10" id="KW-0472">Membrane</keyword>
<evidence type="ECO:0000256" key="3">
    <source>
        <dbReference type="ARBA" id="ARBA00022475"/>
    </source>
</evidence>
<dbReference type="InterPro" id="IPR046342">
    <property type="entry name" value="CBS_dom_sf"/>
</dbReference>
<dbReference type="InterPro" id="IPR005170">
    <property type="entry name" value="Transptr-assoc_dom"/>
</dbReference>
<keyword evidence="15" id="KW-1185">Reference proteome</keyword>
<dbReference type="AlphaFoldDB" id="A0A0R2FFU9"/>
<dbReference type="Gene3D" id="3.30.465.10">
    <property type="match status" value="1"/>
</dbReference>
<dbReference type="Pfam" id="PF03471">
    <property type="entry name" value="CorC_HlyC"/>
    <property type="match status" value="1"/>
</dbReference>
<evidence type="ECO:0000313" key="14">
    <source>
        <dbReference type="EMBL" id="KRN24869.1"/>
    </source>
</evidence>
<evidence type="ECO:0000256" key="5">
    <source>
        <dbReference type="ARBA" id="ARBA00022737"/>
    </source>
</evidence>
<evidence type="ECO:0000256" key="11">
    <source>
        <dbReference type="SAM" id="Phobius"/>
    </source>
</evidence>
<dbReference type="PROSITE" id="PS51371">
    <property type="entry name" value="CBS"/>
    <property type="match status" value="2"/>
</dbReference>
<dbReference type="Proteomes" id="UP000050865">
    <property type="component" value="Unassembled WGS sequence"/>
</dbReference>
<gene>
    <name evidence="14" type="ORF">FC75_GL001084</name>
</gene>
<dbReference type="InterPro" id="IPR016169">
    <property type="entry name" value="FAD-bd_PCMH_sub2"/>
</dbReference>
<feature type="transmembrane region" description="Helical" evidence="11">
    <location>
        <begin position="12"/>
        <end position="36"/>
    </location>
</feature>
<feature type="domain" description="CNNM transmembrane" evidence="13">
    <location>
        <begin position="5"/>
        <end position="203"/>
    </location>
</feature>
<evidence type="ECO:0000256" key="8">
    <source>
        <dbReference type="ARBA" id="ARBA00023136"/>
    </source>
</evidence>
<dbReference type="STRING" id="1423730.FC75_GL001084"/>
<dbReference type="InterPro" id="IPR036318">
    <property type="entry name" value="FAD-bd_PCMH-like_sf"/>
</dbReference>
<comment type="subcellular location">
    <subcellularLocation>
        <location evidence="1">Cell membrane</location>
        <topology evidence="1">Multi-pass membrane protein</topology>
    </subcellularLocation>
</comment>
<evidence type="ECO:0000256" key="4">
    <source>
        <dbReference type="ARBA" id="ARBA00022692"/>
    </source>
</evidence>
<dbReference type="PROSITE" id="PS51846">
    <property type="entry name" value="CNNM"/>
    <property type="match status" value="1"/>
</dbReference>
<evidence type="ECO:0000256" key="9">
    <source>
        <dbReference type="PROSITE-ProRule" id="PRU00703"/>
    </source>
</evidence>
<dbReference type="InterPro" id="IPR000644">
    <property type="entry name" value="CBS_dom"/>
</dbReference>
<protein>
    <submittedName>
        <fullName evidence="14">Transporter</fullName>
    </submittedName>
</protein>
<dbReference type="InterPro" id="IPR002550">
    <property type="entry name" value="CNNM"/>
</dbReference>
<dbReference type="SUPFAM" id="SSF54631">
    <property type="entry name" value="CBS-domain pair"/>
    <property type="match status" value="1"/>
</dbReference>
<organism evidence="14 15">
    <name type="scientific">Lacticaseibacillus camelliae DSM 22697 = JCM 13995</name>
    <dbReference type="NCBI Taxonomy" id="1423730"/>
    <lineage>
        <taxon>Bacteria</taxon>
        <taxon>Bacillati</taxon>
        <taxon>Bacillota</taxon>
        <taxon>Bacilli</taxon>
        <taxon>Lactobacillales</taxon>
        <taxon>Lactobacillaceae</taxon>
        <taxon>Lacticaseibacillus</taxon>
    </lineage>
</organism>
<accession>A0A0R2FFU9</accession>
<evidence type="ECO:0000256" key="1">
    <source>
        <dbReference type="ARBA" id="ARBA00004651"/>
    </source>
</evidence>
<name>A0A0R2FFU9_9LACO</name>
<proteinExistence type="inferred from homology"/>
<evidence type="ECO:0000256" key="10">
    <source>
        <dbReference type="PROSITE-ProRule" id="PRU01193"/>
    </source>
</evidence>
<comment type="caution">
    <text evidence="14">The sequence shown here is derived from an EMBL/GenBank/DDBJ whole genome shotgun (WGS) entry which is preliminary data.</text>
</comment>
<dbReference type="RefSeq" id="WP_056989141.1">
    <property type="nucleotide sequence ID" value="NZ_AYZJ01000020.1"/>
</dbReference>
<dbReference type="Pfam" id="PF01595">
    <property type="entry name" value="CNNM"/>
    <property type="match status" value="1"/>
</dbReference>
<dbReference type="GO" id="GO:0005886">
    <property type="term" value="C:plasma membrane"/>
    <property type="evidence" value="ECO:0007669"/>
    <property type="project" value="UniProtKB-SubCell"/>
</dbReference>
<evidence type="ECO:0000259" key="13">
    <source>
        <dbReference type="PROSITE" id="PS51846"/>
    </source>
</evidence>
<sequence length="446" mass="48361">MSGDSGGALWGQLLLIVILTAVNACFAAAEIAVVSLSRSKIEGQAKAGDKKAAKLLKIMNNSTNFLATIQVGITFAGFFASASAATTLAGRVEPWFGNLSFAHELAVLLVTVVLSYFSLVFGELYPKQVALQMTEKVAKVAVTPISVIGVAMRPFVWLLSASTNLLLKITPIKFSSDQNKVTREEMTAMIESGKQSGAIDADEYGMLEGIISLSNKLAREVMVPRIDAFMVDADQPDQTAIDAILSNVYSRIPIYQKDKDNVIGIVHIKNLLRQARQVGFDNVRLEDIMTDPLFVPETISIDDLLTEMRIRHQQMGILLDEYGGVVGLVTIEDLLEEIVGDIDDESDQTTINYTKLDQDDYLVNGRMTLNDFNEAFGTDLHGEDVDTIAGYVISTLGVIPSAHKQETVSFPGGTLTTGKIENSRLVNVHLHLPVQAAVSAAPAEPE</sequence>
<comment type="similarity">
    <text evidence="2">Belongs to the UPF0053 family.</text>
</comment>
<evidence type="ECO:0000259" key="12">
    <source>
        <dbReference type="PROSITE" id="PS51371"/>
    </source>
</evidence>
<dbReference type="InterPro" id="IPR051676">
    <property type="entry name" value="UPF0053_domain"/>
</dbReference>
<reference evidence="14 15" key="1">
    <citation type="journal article" date="2015" name="Genome Announc.">
        <title>Expanding the biotechnology potential of lactobacilli through comparative genomics of 213 strains and associated genera.</title>
        <authorList>
            <person name="Sun Z."/>
            <person name="Harris H.M."/>
            <person name="McCann A."/>
            <person name="Guo C."/>
            <person name="Argimon S."/>
            <person name="Zhang W."/>
            <person name="Yang X."/>
            <person name="Jeffery I.B."/>
            <person name="Cooney J.C."/>
            <person name="Kagawa T.F."/>
            <person name="Liu W."/>
            <person name="Song Y."/>
            <person name="Salvetti E."/>
            <person name="Wrobel A."/>
            <person name="Rasinkangas P."/>
            <person name="Parkhill J."/>
            <person name="Rea M.C."/>
            <person name="O'Sullivan O."/>
            <person name="Ritari J."/>
            <person name="Douillard F.P."/>
            <person name="Paul Ross R."/>
            <person name="Yang R."/>
            <person name="Briner A.E."/>
            <person name="Felis G.E."/>
            <person name="de Vos W.M."/>
            <person name="Barrangou R."/>
            <person name="Klaenhammer T.R."/>
            <person name="Caufield P.W."/>
            <person name="Cui Y."/>
            <person name="Zhang H."/>
            <person name="O'Toole P.W."/>
        </authorList>
    </citation>
    <scope>NUCLEOTIDE SEQUENCE [LARGE SCALE GENOMIC DNA]</scope>
    <source>
        <strain evidence="14 15">DSM 22697</strain>
    </source>
</reference>
<dbReference type="SMART" id="SM01091">
    <property type="entry name" value="CorC_HlyC"/>
    <property type="match status" value="1"/>
</dbReference>
<keyword evidence="4 10" id="KW-0812">Transmembrane</keyword>
<keyword evidence="3" id="KW-1003">Cell membrane</keyword>
<dbReference type="PATRIC" id="fig|1423730.4.peg.1139"/>
<keyword evidence="5" id="KW-0677">Repeat</keyword>
<evidence type="ECO:0000313" key="15">
    <source>
        <dbReference type="Proteomes" id="UP000050865"/>
    </source>
</evidence>
<dbReference type="PANTHER" id="PTHR43099">
    <property type="entry name" value="UPF0053 PROTEIN YRKA"/>
    <property type="match status" value="1"/>
</dbReference>
<keyword evidence="6 10" id="KW-1133">Transmembrane helix</keyword>
<dbReference type="GO" id="GO:0050660">
    <property type="term" value="F:flavin adenine dinucleotide binding"/>
    <property type="evidence" value="ECO:0007669"/>
    <property type="project" value="InterPro"/>
</dbReference>
<feature type="transmembrane region" description="Helical" evidence="11">
    <location>
        <begin position="137"/>
        <end position="159"/>
    </location>
</feature>
<dbReference type="CDD" id="cd04590">
    <property type="entry name" value="CBS_pair_CorC_HlyC_assoc"/>
    <property type="match status" value="1"/>
</dbReference>
<feature type="transmembrane region" description="Helical" evidence="11">
    <location>
        <begin position="105"/>
        <end position="125"/>
    </location>
</feature>
<dbReference type="SUPFAM" id="SSF56176">
    <property type="entry name" value="FAD-binding/transporter-associated domain-like"/>
    <property type="match status" value="1"/>
</dbReference>
<feature type="domain" description="CBS" evidence="12">
    <location>
        <begin position="222"/>
        <end position="282"/>
    </location>
</feature>
<dbReference type="InterPro" id="IPR044751">
    <property type="entry name" value="Ion_transp-like_CBS"/>
</dbReference>
<dbReference type="PANTHER" id="PTHR43099:SF2">
    <property type="entry name" value="UPF0053 PROTEIN YRKA"/>
    <property type="match status" value="1"/>
</dbReference>
<evidence type="ECO:0000256" key="6">
    <source>
        <dbReference type="ARBA" id="ARBA00022989"/>
    </source>
</evidence>
<dbReference type="Pfam" id="PF00571">
    <property type="entry name" value="CBS"/>
    <property type="match status" value="2"/>
</dbReference>
<evidence type="ECO:0000256" key="2">
    <source>
        <dbReference type="ARBA" id="ARBA00006337"/>
    </source>
</evidence>
<evidence type="ECO:0000256" key="7">
    <source>
        <dbReference type="ARBA" id="ARBA00023122"/>
    </source>
</evidence>
<feature type="transmembrane region" description="Helical" evidence="11">
    <location>
        <begin position="64"/>
        <end position="85"/>
    </location>
</feature>
<keyword evidence="7 9" id="KW-0129">CBS domain</keyword>
<dbReference type="FunFam" id="3.10.580.10:FF:000002">
    <property type="entry name" value="Magnesium/cobalt efflux protein CorC"/>
    <property type="match status" value="1"/>
</dbReference>
<dbReference type="EMBL" id="AYZJ01000020">
    <property type="protein sequence ID" value="KRN24869.1"/>
    <property type="molecule type" value="Genomic_DNA"/>
</dbReference>
<dbReference type="Gene3D" id="3.10.580.10">
    <property type="entry name" value="CBS-domain"/>
    <property type="match status" value="1"/>
</dbReference>
<feature type="domain" description="CBS" evidence="12">
    <location>
        <begin position="288"/>
        <end position="345"/>
    </location>
</feature>